<organism evidence="1 2">
    <name type="scientific">Tritonibacter multivorans</name>
    <dbReference type="NCBI Taxonomy" id="928856"/>
    <lineage>
        <taxon>Bacteria</taxon>
        <taxon>Pseudomonadati</taxon>
        <taxon>Pseudomonadota</taxon>
        <taxon>Alphaproteobacteria</taxon>
        <taxon>Rhodobacterales</taxon>
        <taxon>Paracoccaceae</taxon>
        <taxon>Tritonibacter</taxon>
    </lineage>
</organism>
<protein>
    <submittedName>
        <fullName evidence="1">Uncharacterized protein</fullName>
    </submittedName>
</protein>
<reference evidence="1 2" key="1">
    <citation type="submission" date="2015-09" db="EMBL/GenBank/DDBJ databases">
        <authorList>
            <consortium name="Swine Surveillance"/>
        </authorList>
    </citation>
    <scope>NUCLEOTIDE SEQUENCE [LARGE SCALE GENOMIC DNA]</scope>
    <source>
        <strain evidence="1 2">CECT 7557</strain>
    </source>
</reference>
<proteinExistence type="predicted"/>
<dbReference type="STRING" id="928856.SAMN04488049_103153"/>
<dbReference type="Proteomes" id="UP000052022">
    <property type="component" value="Unassembled WGS sequence"/>
</dbReference>
<gene>
    <name evidence="1" type="ORF">TRM7557_00629</name>
</gene>
<keyword evidence="2" id="KW-1185">Reference proteome</keyword>
<name>A0A0P1GI93_9RHOB</name>
<dbReference type="AlphaFoldDB" id="A0A0P1GI93"/>
<sequence length="112" mass="12485">MYHCTLALRFLHGEFAILADVLRCGIAYISGRGSLELQAACQPLERDTRRPIQGYDAMTSDVTELKTANTKADEALAILDEAWAYYTPETHVAALKMDEANDDAFVFYYDAA</sequence>
<evidence type="ECO:0000313" key="1">
    <source>
        <dbReference type="EMBL" id="CUH75935.1"/>
    </source>
</evidence>
<dbReference type="EMBL" id="CYSD01000012">
    <property type="protein sequence ID" value="CUH75935.1"/>
    <property type="molecule type" value="Genomic_DNA"/>
</dbReference>
<dbReference type="RefSeq" id="WP_058288749.1">
    <property type="nucleotide sequence ID" value="NZ_CYSD01000012.1"/>
</dbReference>
<evidence type="ECO:0000313" key="2">
    <source>
        <dbReference type="Proteomes" id="UP000052022"/>
    </source>
</evidence>
<accession>A0A0P1GI93</accession>